<dbReference type="PANTHER" id="PTHR43335:SF4">
    <property type="entry name" value="ABC TRANSPORTER, ATP-BINDING PROTEIN"/>
    <property type="match status" value="1"/>
</dbReference>
<dbReference type="PANTHER" id="PTHR43335">
    <property type="entry name" value="ABC TRANSPORTER, ATP-BINDING PROTEIN"/>
    <property type="match status" value="1"/>
</dbReference>
<accession>A0ABV8JG29</accession>
<protein>
    <submittedName>
        <fullName evidence="6">ABC transporter ATP-binding protein</fullName>
    </submittedName>
</protein>
<keyword evidence="3" id="KW-0547">Nucleotide-binding</keyword>
<organism evidence="6 7">
    <name type="scientific">Salinithrix halophila</name>
    <dbReference type="NCBI Taxonomy" id="1485204"/>
    <lineage>
        <taxon>Bacteria</taxon>
        <taxon>Bacillati</taxon>
        <taxon>Bacillota</taxon>
        <taxon>Bacilli</taxon>
        <taxon>Bacillales</taxon>
        <taxon>Thermoactinomycetaceae</taxon>
        <taxon>Salinithrix</taxon>
    </lineage>
</organism>
<dbReference type="InterPro" id="IPR003439">
    <property type="entry name" value="ABC_transporter-like_ATP-bd"/>
</dbReference>
<evidence type="ECO:0000256" key="2">
    <source>
        <dbReference type="ARBA" id="ARBA00022448"/>
    </source>
</evidence>
<evidence type="ECO:0000259" key="5">
    <source>
        <dbReference type="PROSITE" id="PS50893"/>
    </source>
</evidence>
<dbReference type="Pfam" id="PF00005">
    <property type="entry name" value="ABC_tran"/>
    <property type="match status" value="1"/>
</dbReference>
<name>A0ABV8JG29_9BACL</name>
<reference evidence="7" key="1">
    <citation type="journal article" date="2019" name="Int. J. Syst. Evol. Microbiol.">
        <title>The Global Catalogue of Microorganisms (GCM) 10K type strain sequencing project: providing services to taxonomists for standard genome sequencing and annotation.</title>
        <authorList>
            <consortium name="The Broad Institute Genomics Platform"/>
            <consortium name="The Broad Institute Genome Sequencing Center for Infectious Disease"/>
            <person name="Wu L."/>
            <person name="Ma J."/>
        </authorList>
    </citation>
    <scope>NUCLEOTIDE SEQUENCE [LARGE SCALE GENOMIC DNA]</scope>
    <source>
        <strain evidence="7">IBRC-M 10813</strain>
    </source>
</reference>
<dbReference type="Proteomes" id="UP001595843">
    <property type="component" value="Unassembled WGS sequence"/>
</dbReference>
<gene>
    <name evidence="6" type="ORF">ACFOUO_11615</name>
</gene>
<dbReference type="InterPro" id="IPR003593">
    <property type="entry name" value="AAA+_ATPase"/>
</dbReference>
<evidence type="ECO:0000256" key="4">
    <source>
        <dbReference type="ARBA" id="ARBA00022840"/>
    </source>
</evidence>
<comment type="similarity">
    <text evidence="1">Belongs to the ABC transporter superfamily.</text>
</comment>
<evidence type="ECO:0000313" key="6">
    <source>
        <dbReference type="EMBL" id="MFC4077448.1"/>
    </source>
</evidence>
<dbReference type="EMBL" id="JBHSAP010000015">
    <property type="protein sequence ID" value="MFC4077448.1"/>
    <property type="molecule type" value="Genomic_DNA"/>
</dbReference>
<keyword evidence="2" id="KW-0813">Transport</keyword>
<dbReference type="SUPFAM" id="SSF52540">
    <property type="entry name" value="P-loop containing nucleoside triphosphate hydrolases"/>
    <property type="match status" value="1"/>
</dbReference>
<dbReference type="InterPro" id="IPR027417">
    <property type="entry name" value="P-loop_NTPase"/>
</dbReference>
<keyword evidence="7" id="KW-1185">Reference proteome</keyword>
<dbReference type="Gene3D" id="3.40.50.300">
    <property type="entry name" value="P-loop containing nucleotide triphosphate hydrolases"/>
    <property type="match status" value="1"/>
</dbReference>
<dbReference type="GO" id="GO:0005524">
    <property type="term" value="F:ATP binding"/>
    <property type="evidence" value="ECO:0007669"/>
    <property type="project" value="UniProtKB-KW"/>
</dbReference>
<evidence type="ECO:0000313" key="7">
    <source>
        <dbReference type="Proteomes" id="UP001595843"/>
    </source>
</evidence>
<evidence type="ECO:0000256" key="3">
    <source>
        <dbReference type="ARBA" id="ARBA00022741"/>
    </source>
</evidence>
<dbReference type="RefSeq" id="WP_380705564.1">
    <property type="nucleotide sequence ID" value="NZ_JBHSAP010000015.1"/>
</dbReference>
<proteinExistence type="inferred from homology"/>
<dbReference type="PROSITE" id="PS50893">
    <property type="entry name" value="ABC_TRANSPORTER_2"/>
    <property type="match status" value="1"/>
</dbReference>
<dbReference type="SMART" id="SM00382">
    <property type="entry name" value="AAA"/>
    <property type="match status" value="1"/>
</dbReference>
<sequence>MREVPAAIEVNQVTKVFDKQTILDHIDLTVPKGEIHGLIGRNGSGKTMLLQVICGLIKPTEGAVTVMGEPLQKGSFPKQLGALIEQPGFLPGFSGKKNLELLASIQGTIGNDEIEATLRSVGLDPALKAPVRKYSMGMRQRLGIAQAIMEKPRVLLLDEPTNALDEEGLRDVHQLLLNLRDQGVTILIASHNREEIDGLCDHVHRMEKGKLTS</sequence>
<feature type="domain" description="ABC transporter" evidence="5">
    <location>
        <begin position="8"/>
        <end position="213"/>
    </location>
</feature>
<evidence type="ECO:0000256" key="1">
    <source>
        <dbReference type="ARBA" id="ARBA00005417"/>
    </source>
</evidence>
<comment type="caution">
    <text evidence="6">The sequence shown here is derived from an EMBL/GenBank/DDBJ whole genome shotgun (WGS) entry which is preliminary data.</text>
</comment>
<keyword evidence="4 6" id="KW-0067">ATP-binding</keyword>